<protein>
    <submittedName>
        <fullName evidence="2">6549_t:CDS:1</fullName>
    </submittedName>
</protein>
<organism evidence="2 3">
    <name type="scientific">Ambispora gerdemannii</name>
    <dbReference type="NCBI Taxonomy" id="144530"/>
    <lineage>
        <taxon>Eukaryota</taxon>
        <taxon>Fungi</taxon>
        <taxon>Fungi incertae sedis</taxon>
        <taxon>Mucoromycota</taxon>
        <taxon>Glomeromycotina</taxon>
        <taxon>Glomeromycetes</taxon>
        <taxon>Archaeosporales</taxon>
        <taxon>Ambisporaceae</taxon>
        <taxon>Ambispora</taxon>
    </lineage>
</organism>
<accession>A0A9N9CZJ1</accession>
<evidence type="ECO:0000256" key="1">
    <source>
        <dbReference type="SAM" id="MobiDB-lite"/>
    </source>
</evidence>
<dbReference type="Proteomes" id="UP000789831">
    <property type="component" value="Unassembled WGS sequence"/>
</dbReference>
<name>A0A9N9CZJ1_9GLOM</name>
<keyword evidence="3" id="KW-1185">Reference proteome</keyword>
<sequence>MDTYPLRDEWNNPITDLDEEISDNEGAGVSSSNRRQEKDIPVATDPQDFLETIINENEYPWRSSFHKEAIRGSRSANPRSI</sequence>
<evidence type="ECO:0000313" key="2">
    <source>
        <dbReference type="EMBL" id="CAG8620859.1"/>
    </source>
</evidence>
<reference evidence="2" key="1">
    <citation type="submission" date="2021-06" db="EMBL/GenBank/DDBJ databases">
        <authorList>
            <person name="Kallberg Y."/>
            <person name="Tangrot J."/>
            <person name="Rosling A."/>
        </authorList>
    </citation>
    <scope>NUCLEOTIDE SEQUENCE</scope>
    <source>
        <strain evidence="2">MT106</strain>
    </source>
</reference>
<comment type="caution">
    <text evidence="2">The sequence shown here is derived from an EMBL/GenBank/DDBJ whole genome shotgun (WGS) entry which is preliminary data.</text>
</comment>
<gene>
    <name evidence="2" type="ORF">AGERDE_LOCUS10059</name>
</gene>
<proteinExistence type="predicted"/>
<dbReference type="EMBL" id="CAJVPL010002836">
    <property type="protein sequence ID" value="CAG8620859.1"/>
    <property type="molecule type" value="Genomic_DNA"/>
</dbReference>
<dbReference type="AlphaFoldDB" id="A0A9N9CZJ1"/>
<feature type="compositionally biased region" description="Basic and acidic residues" evidence="1">
    <location>
        <begin position="1"/>
        <end position="10"/>
    </location>
</feature>
<evidence type="ECO:0000313" key="3">
    <source>
        <dbReference type="Proteomes" id="UP000789831"/>
    </source>
</evidence>
<feature type="region of interest" description="Disordered" evidence="1">
    <location>
        <begin position="1"/>
        <end position="46"/>
    </location>
</feature>